<evidence type="ECO:0000313" key="3">
    <source>
        <dbReference type="Proteomes" id="UP000295818"/>
    </source>
</evidence>
<organism evidence="2 3">
    <name type="scientific">Kribbella orskensis</name>
    <dbReference type="NCBI Taxonomy" id="2512216"/>
    <lineage>
        <taxon>Bacteria</taxon>
        <taxon>Bacillati</taxon>
        <taxon>Actinomycetota</taxon>
        <taxon>Actinomycetes</taxon>
        <taxon>Propionibacteriales</taxon>
        <taxon>Kribbellaceae</taxon>
        <taxon>Kribbella</taxon>
    </lineage>
</organism>
<name>A0ABY2BA60_9ACTN</name>
<feature type="region of interest" description="Disordered" evidence="1">
    <location>
        <begin position="412"/>
        <end position="452"/>
    </location>
</feature>
<gene>
    <name evidence="2" type="ORF">EV644_13142</name>
</gene>
<evidence type="ECO:0000313" key="2">
    <source>
        <dbReference type="EMBL" id="TCO11379.1"/>
    </source>
</evidence>
<proteinExistence type="predicted"/>
<sequence>MRAKYEDLLGVARQRAVEVGHPGAYGDLAAGWAIVLKVSRQHLAWLRGGLQMADLEVAGDAAPDARLAALARALGAGADLLAAQDAATAAAFDDVEQLAAARAEVASIALTAAVAVSDALLKKPRDNANEGFTANLRDSMTELREISEGFARGSEVGALRSLTAGSPAIATDATSWITRASVRWQQAHEPTDGASLLTRDLRSITAQVRTVSGYAWHIAGCLFHSPVRPDEHSEALKGVLFGLRSAQAGAQRSARSWQRRLSDVGGQSTLPGEVAFKDLLAALCQRLKWSGQLVTPRELITSREHFARMLDALDELTYSTHRVAELQEHATGDLIARGRLFVPLKVLVPRDPEYLHKAGGAWRHPVRPWAVTARPDCFDEVTTTLASITEHLAEASLITRKLSGSADDLRPYGGQVAARTPMPFPAGGSRRRRAVTRDDRSASPPSLPIPGR</sequence>
<comment type="caution">
    <text evidence="2">The sequence shown here is derived from an EMBL/GenBank/DDBJ whole genome shotgun (WGS) entry which is preliminary data.</text>
</comment>
<evidence type="ECO:0000256" key="1">
    <source>
        <dbReference type="SAM" id="MobiDB-lite"/>
    </source>
</evidence>
<dbReference type="RefSeq" id="WP_132196256.1">
    <property type="nucleotide sequence ID" value="NZ_SLWM01000031.1"/>
</dbReference>
<dbReference type="EMBL" id="SLWM01000031">
    <property type="protein sequence ID" value="TCO11379.1"/>
    <property type="molecule type" value="Genomic_DNA"/>
</dbReference>
<keyword evidence="3" id="KW-1185">Reference proteome</keyword>
<protein>
    <submittedName>
        <fullName evidence="2">Uncharacterized protein</fullName>
    </submittedName>
</protein>
<dbReference type="Proteomes" id="UP000295818">
    <property type="component" value="Unassembled WGS sequence"/>
</dbReference>
<accession>A0ABY2BA60</accession>
<reference evidence="2 3" key="1">
    <citation type="journal article" date="2015" name="Stand. Genomic Sci.">
        <title>Genomic Encyclopedia of Bacterial and Archaeal Type Strains, Phase III: the genomes of soil and plant-associated and newly described type strains.</title>
        <authorList>
            <person name="Whitman W.B."/>
            <person name="Woyke T."/>
            <person name="Klenk H.P."/>
            <person name="Zhou Y."/>
            <person name="Lilburn T.G."/>
            <person name="Beck B.J."/>
            <person name="De Vos P."/>
            <person name="Vandamme P."/>
            <person name="Eisen J.A."/>
            <person name="Garrity G."/>
            <person name="Hugenholtz P."/>
            <person name="Kyrpides N.C."/>
        </authorList>
    </citation>
    <scope>NUCLEOTIDE SEQUENCE [LARGE SCALE GENOMIC DNA]</scope>
    <source>
        <strain evidence="2 3">VKM Ac-2538</strain>
    </source>
</reference>